<keyword evidence="1 4" id="KW-0479">Metal-binding</keyword>
<proteinExistence type="inferred from homology"/>
<comment type="similarity">
    <text evidence="4">Belongs to the zinc-containing alcohol dehydrogenase family.</text>
</comment>
<dbReference type="InterPro" id="IPR013154">
    <property type="entry name" value="ADH-like_N"/>
</dbReference>
<evidence type="ECO:0000256" key="1">
    <source>
        <dbReference type="ARBA" id="ARBA00022723"/>
    </source>
</evidence>
<dbReference type="InterPro" id="IPR050129">
    <property type="entry name" value="Zn_alcohol_dh"/>
</dbReference>
<reference evidence="7 8" key="1">
    <citation type="submission" date="2015-04" db="EMBL/GenBank/DDBJ databases">
        <title>Complete genome sequence of Schizopora paradoxa KUC8140, a cosmopolitan wood degrader in East Asia.</title>
        <authorList>
            <consortium name="DOE Joint Genome Institute"/>
            <person name="Min B."/>
            <person name="Park H."/>
            <person name="Jang Y."/>
            <person name="Kim J.-J."/>
            <person name="Kim K.H."/>
            <person name="Pangilinan J."/>
            <person name="Lipzen A."/>
            <person name="Riley R."/>
            <person name="Grigoriev I.V."/>
            <person name="Spatafora J.W."/>
            <person name="Choi I.-G."/>
        </authorList>
    </citation>
    <scope>NUCLEOTIDE SEQUENCE [LARGE SCALE GENOMIC DNA]</scope>
    <source>
        <strain evidence="7 8">KUC8140</strain>
    </source>
</reference>
<evidence type="ECO:0000313" key="8">
    <source>
        <dbReference type="Proteomes" id="UP000053477"/>
    </source>
</evidence>
<dbReference type="GO" id="GO:0008270">
    <property type="term" value="F:zinc ion binding"/>
    <property type="evidence" value="ECO:0007669"/>
    <property type="project" value="InterPro"/>
</dbReference>
<accession>A0A0H2SFG5</accession>
<organism evidence="7 8">
    <name type="scientific">Schizopora paradoxa</name>
    <dbReference type="NCBI Taxonomy" id="27342"/>
    <lineage>
        <taxon>Eukaryota</taxon>
        <taxon>Fungi</taxon>
        <taxon>Dikarya</taxon>
        <taxon>Basidiomycota</taxon>
        <taxon>Agaricomycotina</taxon>
        <taxon>Agaricomycetes</taxon>
        <taxon>Hymenochaetales</taxon>
        <taxon>Schizoporaceae</taxon>
        <taxon>Schizopora</taxon>
    </lineage>
</organism>
<dbReference type="Gene3D" id="3.90.180.10">
    <property type="entry name" value="Medium-chain alcohol dehydrogenases, catalytic domain"/>
    <property type="match status" value="1"/>
</dbReference>
<keyword evidence="3" id="KW-0560">Oxidoreductase</keyword>
<dbReference type="InterPro" id="IPR002328">
    <property type="entry name" value="ADH_Zn_CS"/>
</dbReference>
<feature type="region of interest" description="Disordered" evidence="5">
    <location>
        <begin position="236"/>
        <end position="269"/>
    </location>
</feature>
<dbReference type="Pfam" id="PF00107">
    <property type="entry name" value="ADH_zinc_N"/>
    <property type="match status" value="1"/>
</dbReference>
<dbReference type="PROSITE" id="PS00059">
    <property type="entry name" value="ADH_ZINC"/>
    <property type="match status" value="1"/>
</dbReference>
<dbReference type="InParanoid" id="A0A0H2SFG5"/>
<evidence type="ECO:0000256" key="3">
    <source>
        <dbReference type="ARBA" id="ARBA00023002"/>
    </source>
</evidence>
<dbReference type="STRING" id="27342.A0A0H2SFG5"/>
<dbReference type="Gene3D" id="3.40.50.720">
    <property type="entry name" value="NAD(P)-binding Rossmann-like Domain"/>
    <property type="match status" value="1"/>
</dbReference>
<dbReference type="GO" id="GO:0016491">
    <property type="term" value="F:oxidoreductase activity"/>
    <property type="evidence" value="ECO:0007669"/>
    <property type="project" value="UniProtKB-KW"/>
</dbReference>
<dbReference type="InterPro" id="IPR011032">
    <property type="entry name" value="GroES-like_sf"/>
</dbReference>
<dbReference type="InterPro" id="IPR036291">
    <property type="entry name" value="NAD(P)-bd_dom_sf"/>
</dbReference>
<dbReference type="EMBL" id="KQ085924">
    <property type="protein sequence ID" value="KLO15826.1"/>
    <property type="molecule type" value="Genomic_DNA"/>
</dbReference>
<dbReference type="PANTHER" id="PTHR43401">
    <property type="entry name" value="L-THREONINE 3-DEHYDROGENASE"/>
    <property type="match status" value="1"/>
</dbReference>
<evidence type="ECO:0000313" key="7">
    <source>
        <dbReference type="EMBL" id="KLO15826.1"/>
    </source>
</evidence>
<dbReference type="SMART" id="SM00829">
    <property type="entry name" value="PKS_ER"/>
    <property type="match status" value="1"/>
</dbReference>
<sequence length="390" mass="41971">MSQIQIPSTMKGAYLPGSSQVELRTVPVPQPGPGQVLLQTRASALCGSDLRLIYRPKTHKSGPDGYRGVIAGHEPCGIIVKRGEGVSDAWKEGTRVVVYHIQGCGDCYLCRLGQYISCESPSRRAYGWQRDGGHGEYLLADTQSLVRLLPPLTYLDGALIACGFGTAYAACTRANISGRDRRVLVTGMGPVGLAVALLAQRMGAVRVLGVEPDSERVKFARSLGVECVQTLTASPTASGQDASAKDASLEDAEDLSYEPPAGWTTEGDGGDARPEVCIDCSGNARARLHCLKMAGIWGRVVFVGEGGRVGFDVSELVIHKNLTILGSWVCSVAQMEELTERLVAWDLHPEITVTNTFRIDEAEIAYSTFNSGKTGKCTILYGDEKQVYKR</sequence>
<dbReference type="InterPro" id="IPR020843">
    <property type="entry name" value="ER"/>
</dbReference>
<evidence type="ECO:0000256" key="2">
    <source>
        <dbReference type="ARBA" id="ARBA00022833"/>
    </source>
</evidence>
<evidence type="ECO:0000259" key="6">
    <source>
        <dbReference type="SMART" id="SM00829"/>
    </source>
</evidence>
<evidence type="ECO:0000256" key="4">
    <source>
        <dbReference type="RuleBase" id="RU361277"/>
    </source>
</evidence>
<dbReference type="PANTHER" id="PTHR43401:SF5">
    <property type="entry name" value="ALCOHOL DEHYDROGENASE-RELATED"/>
    <property type="match status" value="1"/>
</dbReference>
<dbReference type="InterPro" id="IPR013149">
    <property type="entry name" value="ADH-like_C"/>
</dbReference>
<keyword evidence="8" id="KW-1185">Reference proteome</keyword>
<name>A0A0H2SFG5_9AGAM</name>
<evidence type="ECO:0000256" key="5">
    <source>
        <dbReference type="SAM" id="MobiDB-lite"/>
    </source>
</evidence>
<dbReference type="SUPFAM" id="SSF51735">
    <property type="entry name" value="NAD(P)-binding Rossmann-fold domains"/>
    <property type="match status" value="1"/>
</dbReference>
<dbReference type="Proteomes" id="UP000053477">
    <property type="component" value="Unassembled WGS sequence"/>
</dbReference>
<dbReference type="Pfam" id="PF08240">
    <property type="entry name" value="ADH_N"/>
    <property type="match status" value="1"/>
</dbReference>
<protein>
    <submittedName>
        <fullName evidence="7">Oxidoreductase</fullName>
    </submittedName>
</protein>
<feature type="domain" description="Enoyl reductase (ER)" evidence="6">
    <location>
        <begin position="17"/>
        <end position="379"/>
    </location>
</feature>
<dbReference type="SUPFAM" id="SSF50129">
    <property type="entry name" value="GroES-like"/>
    <property type="match status" value="1"/>
</dbReference>
<comment type="cofactor">
    <cofactor evidence="4">
        <name>Zn(2+)</name>
        <dbReference type="ChEBI" id="CHEBI:29105"/>
    </cofactor>
</comment>
<keyword evidence="2 4" id="KW-0862">Zinc</keyword>
<dbReference type="OrthoDB" id="2148442at2759"/>
<dbReference type="AlphaFoldDB" id="A0A0H2SFG5"/>
<gene>
    <name evidence="7" type="ORF">SCHPADRAFT_938410</name>
</gene>